<evidence type="ECO:0000313" key="6">
    <source>
        <dbReference type="EMBL" id="EFW91252.1"/>
    </source>
</evidence>
<feature type="region of interest" description="Disordered" evidence="4">
    <location>
        <begin position="524"/>
        <end position="564"/>
    </location>
</feature>
<dbReference type="PANTHER" id="PTHR30290:SF9">
    <property type="entry name" value="OLIGOPEPTIDE-BINDING PROTEIN APPA"/>
    <property type="match status" value="1"/>
</dbReference>
<organism evidence="6 8">
    <name type="scientific">Haladaptatus paucihalophilus DX253</name>
    <dbReference type="NCBI Taxonomy" id="797209"/>
    <lineage>
        <taxon>Archaea</taxon>
        <taxon>Methanobacteriati</taxon>
        <taxon>Methanobacteriota</taxon>
        <taxon>Stenosarchaea group</taxon>
        <taxon>Halobacteria</taxon>
        <taxon>Halobacteriales</taxon>
        <taxon>Haladaptataceae</taxon>
        <taxon>Haladaptatus</taxon>
    </lineage>
</organism>
<dbReference type="SUPFAM" id="SSF53850">
    <property type="entry name" value="Periplasmic binding protein-like II"/>
    <property type="match status" value="1"/>
</dbReference>
<evidence type="ECO:0000256" key="4">
    <source>
        <dbReference type="SAM" id="MobiDB-lite"/>
    </source>
</evidence>
<feature type="compositionally biased region" description="Basic and acidic residues" evidence="4">
    <location>
        <begin position="528"/>
        <end position="538"/>
    </location>
</feature>
<evidence type="ECO:0000256" key="2">
    <source>
        <dbReference type="ARBA" id="ARBA00022448"/>
    </source>
</evidence>
<evidence type="ECO:0000256" key="3">
    <source>
        <dbReference type="ARBA" id="ARBA00022729"/>
    </source>
</evidence>
<dbReference type="AlphaFoldDB" id="E7QVI9"/>
<evidence type="ECO:0000256" key="1">
    <source>
        <dbReference type="ARBA" id="ARBA00005695"/>
    </source>
</evidence>
<dbReference type="Proteomes" id="UP000003751">
    <property type="component" value="Unassembled WGS sequence"/>
</dbReference>
<dbReference type="Pfam" id="PF00496">
    <property type="entry name" value="SBP_bac_5"/>
    <property type="match status" value="1"/>
</dbReference>
<dbReference type="STRING" id="797209.GCA_000376445_03344"/>
<name>E7QVI9_HALPU</name>
<dbReference type="PATRIC" id="fig|797209.4.peg.2782"/>
<keyword evidence="9" id="KW-1185">Reference proteome</keyword>
<dbReference type="EMBL" id="AEMG01000015">
    <property type="protein sequence ID" value="EFW91252.1"/>
    <property type="molecule type" value="Genomic_DNA"/>
</dbReference>
<reference evidence="6 8" key="1">
    <citation type="journal article" date="2014" name="ISME J.">
        <title>Trehalose/2-sulfotrehalose biosynthesis and glycine-betaine uptake are widely spread mechanisms for osmoadaptation in the Halobacteriales.</title>
        <authorList>
            <person name="Youssef N.H."/>
            <person name="Savage-Ashlock K.N."/>
            <person name="McCully A.L."/>
            <person name="Luedtke B."/>
            <person name="Shaw E.I."/>
            <person name="Hoff W.D."/>
            <person name="Elshahed M.S."/>
        </authorList>
    </citation>
    <scope>NUCLEOTIDE SEQUENCE [LARGE SCALE GENOMIC DNA]</scope>
    <source>
        <strain evidence="6 8">DX253</strain>
    </source>
</reference>
<dbReference type="OrthoDB" id="233597at2157"/>
<dbReference type="Gene3D" id="3.10.105.10">
    <property type="entry name" value="Dipeptide-binding Protein, Domain 3"/>
    <property type="match status" value="1"/>
</dbReference>
<dbReference type="PANTHER" id="PTHR30290">
    <property type="entry name" value="PERIPLASMIC BINDING COMPONENT OF ABC TRANSPORTER"/>
    <property type="match status" value="1"/>
</dbReference>
<evidence type="ECO:0000259" key="5">
    <source>
        <dbReference type="Pfam" id="PF00496"/>
    </source>
</evidence>
<protein>
    <submittedName>
        <fullName evidence="7">ABC-type transport system, substrate-binding protein</fullName>
    </submittedName>
    <submittedName>
        <fullName evidence="6">Extracellular solute-binding protein family 5</fullName>
    </submittedName>
</protein>
<evidence type="ECO:0000313" key="7">
    <source>
        <dbReference type="EMBL" id="SHL08804.1"/>
    </source>
</evidence>
<feature type="region of interest" description="Disordered" evidence="4">
    <location>
        <begin position="34"/>
        <end position="65"/>
    </location>
</feature>
<dbReference type="Proteomes" id="UP000184203">
    <property type="component" value="Unassembled WGS sequence"/>
</dbReference>
<dbReference type="GO" id="GO:0015833">
    <property type="term" value="P:peptide transport"/>
    <property type="evidence" value="ECO:0007669"/>
    <property type="project" value="TreeGrafter"/>
</dbReference>
<keyword evidence="2" id="KW-0813">Transport</keyword>
<sequence length="656" mass="73286">MVNSNHGASDEPERASLTRRQWLALGGSATMAGLAGCGGSNPDDPDVTMSGTPDDASGSNGKNGTPVTTELHMRAPVSWQPSKANINPFTDTKNTEFWMDNMWWESLVWPNAKGEPMYFLADEINIKGSGCEVEIKLNDEYTWWDGTPVTAQDFRTAAVISDYKASYGPENTDDSWEVADKHTIKHHLAGPANPSLQKTASPYYTVPAKHDYFKSWLDKYEDAGGQSAVEKVTKELTSTTITLNDLTEKGLGCGLWKPKQLSPTNAVHEKYEDHPRADWTNLKTFNWHLISEKQKAIQALNAGQLDMGDKTINQAKSNGNVDVFNQFGTSSIVKLAMNWNNEHLARRPVRRAIAYLMDHDELVKVIKSTQGLNYKPRDTVTGMSASTGNQWTSKSFQNKLIDYGRTSKPEKAKQVLKDAGYTKDGDVWAGPDGSRVEGLTYLTPPWTIYETIGKYLSPKLKEFGFGNELIIPSSSGFWKRWTDTHDFDMVNWFSKTSHPASAYSTVSVAGLGKFDEVVNVTEPSGDCSVDRRTPDLSRSRSKKLNQPIRPKFPKNVGQTGNGGAKQTLYPVKWGNIMSQTQSTKEVKDLTKKLMWYTNWQVPHIGFYDETRVYWGNQNKFDFPTGDDTGHSEKAKNEHFTNAIEFLLKGHVSAKTK</sequence>
<feature type="domain" description="Solute-binding protein family 5" evidence="5">
    <location>
        <begin position="118"/>
        <end position="505"/>
    </location>
</feature>
<dbReference type="RefSeq" id="WP_007980856.1">
    <property type="nucleotide sequence ID" value="NZ_AEMG01000015.1"/>
</dbReference>
<dbReference type="Gene3D" id="3.40.190.10">
    <property type="entry name" value="Periplasmic binding protein-like II"/>
    <property type="match status" value="1"/>
</dbReference>
<proteinExistence type="inferred from homology"/>
<dbReference type="EMBL" id="FRAN01000004">
    <property type="protein sequence ID" value="SHL08804.1"/>
    <property type="molecule type" value="Genomic_DNA"/>
</dbReference>
<reference evidence="9" key="2">
    <citation type="submission" date="2016-11" db="EMBL/GenBank/DDBJ databases">
        <authorList>
            <person name="Varghese N."/>
            <person name="Submissions S."/>
        </authorList>
    </citation>
    <scope>NUCLEOTIDE SEQUENCE [LARGE SCALE GENOMIC DNA]</scope>
    <source>
        <strain evidence="9">DX253</strain>
    </source>
</reference>
<evidence type="ECO:0000313" key="8">
    <source>
        <dbReference type="Proteomes" id="UP000003751"/>
    </source>
</evidence>
<dbReference type="GO" id="GO:1904680">
    <property type="term" value="F:peptide transmembrane transporter activity"/>
    <property type="evidence" value="ECO:0007669"/>
    <property type="project" value="TreeGrafter"/>
</dbReference>
<keyword evidence="3" id="KW-0732">Signal</keyword>
<reference evidence="7" key="3">
    <citation type="submission" date="2016-11" db="EMBL/GenBank/DDBJ databases">
        <authorList>
            <person name="Jaros S."/>
            <person name="Januszkiewicz K."/>
            <person name="Wedrychowicz H."/>
        </authorList>
    </citation>
    <scope>NUCLEOTIDE SEQUENCE [LARGE SCALE GENOMIC DNA]</scope>
    <source>
        <strain evidence="7">DX253</strain>
    </source>
</reference>
<dbReference type="InterPro" id="IPR000914">
    <property type="entry name" value="SBP_5_dom"/>
</dbReference>
<gene>
    <name evidence="7" type="ORF">SAMN05444342_2980</name>
    <name evidence="6" type="ORF">ZOD2009_14126</name>
</gene>
<dbReference type="InterPro" id="IPR039424">
    <property type="entry name" value="SBP_5"/>
</dbReference>
<dbReference type="eggNOG" id="arCOG01534">
    <property type="taxonomic scope" value="Archaea"/>
</dbReference>
<evidence type="ECO:0000313" key="9">
    <source>
        <dbReference type="Proteomes" id="UP000184203"/>
    </source>
</evidence>
<comment type="similarity">
    <text evidence="1">Belongs to the bacterial solute-binding protein 5 family.</text>
</comment>
<accession>E7QVI9</accession>